<dbReference type="Proteomes" id="UP000815325">
    <property type="component" value="Unassembled WGS sequence"/>
</dbReference>
<reference evidence="2" key="1">
    <citation type="submission" date="2017-08" db="EMBL/GenBank/DDBJ databases">
        <authorList>
            <person name="Polle J.E."/>
            <person name="Barry K."/>
            <person name="Cushman J."/>
            <person name="Schmutz J."/>
            <person name="Tran D."/>
            <person name="Hathwaick L.T."/>
            <person name="Yim W.C."/>
            <person name="Jenkins J."/>
            <person name="Mckie-Krisberg Z.M."/>
            <person name="Prochnik S."/>
            <person name="Lindquist E."/>
            <person name="Dockter R.B."/>
            <person name="Adam C."/>
            <person name="Molina H."/>
            <person name="Bunkerborg J."/>
            <person name="Jin E."/>
            <person name="Buchheim M."/>
            <person name="Magnuson J."/>
        </authorList>
    </citation>
    <scope>NUCLEOTIDE SEQUENCE</scope>
    <source>
        <strain evidence="2">CCAP 19/18</strain>
    </source>
</reference>
<dbReference type="EMBL" id="MU070377">
    <property type="protein sequence ID" value="KAF5828020.1"/>
    <property type="molecule type" value="Genomic_DNA"/>
</dbReference>
<comment type="caution">
    <text evidence="2">The sequence shown here is derived from an EMBL/GenBank/DDBJ whole genome shotgun (WGS) entry which is preliminary data.</text>
</comment>
<keyword evidence="1" id="KW-0472">Membrane</keyword>
<keyword evidence="1" id="KW-1133">Transmembrane helix</keyword>
<protein>
    <submittedName>
        <fullName evidence="2">Uncharacterized protein</fullName>
    </submittedName>
</protein>
<organism evidence="2 3">
    <name type="scientific">Dunaliella salina</name>
    <name type="common">Green alga</name>
    <name type="synonym">Protococcus salinus</name>
    <dbReference type="NCBI Taxonomy" id="3046"/>
    <lineage>
        <taxon>Eukaryota</taxon>
        <taxon>Viridiplantae</taxon>
        <taxon>Chlorophyta</taxon>
        <taxon>core chlorophytes</taxon>
        <taxon>Chlorophyceae</taxon>
        <taxon>CS clade</taxon>
        <taxon>Chlamydomonadales</taxon>
        <taxon>Dunaliellaceae</taxon>
        <taxon>Dunaliella</taxon>
    </lineage>
</organism>
<keyword evidence="3" id="KW-1185">Reference proteome</keyword>
<name>A0ABQ7G0D8_DUNSA</name>
<evidence type="ECO:0000313" key="3">
    <source>
        <dbReference type="Proteomes" id="UP000815325"/>
    </source>
</evidence>
<accession>A0ABQ7G0D8</accession>
<gene>
    <name evidence="2" type="ORF">DUNSADRAFT_18353</name>
</gene>
<sequence length="101" mass="11328">MNWFLKMTPSEADFINSTQPLPYYTRTEGSHANPYLLSLLFMLFLGLAGQLLLLFGRHSWPLPTPFRASGRATCSTPFHDMLVCCMSASKKRAPVKALMGM</sequence>
<evidence type="ECO:0000313" key="2">
    <source>
        <dbReference type="EMBL" id="KAF5828020.1"/>
    </source>
</evidence>
<keyword evidence="1" id="KW-0812">Transmembrane</keyword>
<feature type="transmembrane region" description="Helical" evidence="1">
    <location>
        <begin position="35"/>
        <end position="55"/>
    </location>
</feature>
<proteinExistence type="predicted"/>
<evidence type="ECO:0000256" key="1">
    <source>
        <dbReference type="SAM" id="Phobius"/>
    </source>
</evidence>